<evidence type="ECO:0000259" key="4">
    <source>
        <dbReference type="PROSITE" id="PS50234"/>
    </source>
</evidence>
<dbReference type="PANTHER" id="PTHR22550">
    <property type="entry name" value="SPORE GERMINATION PROTEIN"/>
    <property type="match status" value="1"/>
</dbReference>
<keyword evidence="3" id="KW-0472">Membrane</keyword>
<dbReference type="Pfam" id="PF00515">
    <property type="entry name" value="TPR_1"/>
    <property type="match status" value="1"/>
</dbReference>
<dbReference type="PROSITE" id="PS50234">
    <property type="entry name" value="VWFA"/>
    <property type="match status" value="1"/>
</dbReference>
<dbReference type="SMART" id="SM00028">
    <property type="entry name" value="TPR"/>
    <property type="match status" value="1"/>
</dbReference>
<dbReference type="Gene3D" id="1.25.40.10">
    <property type="entry name" value="Tetratricopeptide repeat domain"/>
    <property type="match status" value="1"/>
</dbReference>
<dbReference type="RefSeq" id="WP_075531971.1">
    <property type="nucleotide sequence ID" value="NZ_CAWRCN010000073.1"/>
</dbReference>
<dbReference type="InterPro" id="IPR019734">
    <property type="entry name" value="TPR_rpt"/>
</dbReference>
<protein>
    <submittedName>
        <fullName evidence="5">TPR domain protein</fullName>
    </submittedName>
</protein>
<feature type="compositionally biased region" description="Low complexity" evidence="2">
    <location>
        <begin position="464"/>
        <end position="473"/>
    </location>
</feature>
<dbReference type="PROSITE" id="PS50293">
    <property type="entry name" value="TPR_REGION"/>
    <property type="match status" value="1"/>
</dbReference>
<keyword evidence="6" id="KW-1185">Reference proteome</keyword>
<dbReference type="EMBL" id="FPLJ01000030">
    <property type="protein sequence ID" value="SGY86002.1"/>
    <property type="molecule type" value="Genomic_DNA"/>
</dbReference>
<dbReference type="InterPro" id="IPR011990">
    <property type="entry name" value="TPR-like_helical_dom_sf"/>
</dbReference>
<dbReference type="PROSITE" id="PS50005">
    <property type="entry name" value="TPR"/>
    <property type="match status" value="1"/>
</dbReference>
<feature type="domain" description="VWFA" evidence="4">
    <location>
        <begin position="92"/>
        <end position="287"/>
    </location>
</feature>
<dbReference type="SUPFAM" id="SSF53300">
    <property type="entry name" value="vWA-like"/>
    <property type="match status" value="1"/>
</dbReference>
<dbReference type="SUPFAM" id="SSF48452">
    <property type="entry name" value="TPR-like"/>
    <property type="match status" value="1"/>
</dbReference>
<sequence>MTDFMLLRPLWLLALLPLIALAWYFRKNDQAKGWHTVLSPEIAQFLLAQHQPTTKSKHFFIPLVCIWVLTTISLSGPSFSYTERPVASISQAKIMVLDMSLSIRATDLKPNRLAQLRFKSTDIINGIKEGEIGLVAYAGDAFVISPLTTDTSTLLNLLPNLSPEIMPVKGSKPEAGIHQAIELLTNAGYQQGQILLVTDGINSDQANSINALLADTDYSLSILGIGTAQGAPIKTINGQLLKSNQGKIVVPQLNARLLKDTAQSNSGQVQVITHGSQQLKDLFNHPLSFKNNQKTELTTEQRNDDGIWLLPLIALLAAFSFRKELFFSFFFMFLLQPESSYAAETSVWNNSNENGALLYQDKQYQQAADTFSDEKWQASALYEAGKYQQAIDLWANDPSSDSYYNQGNALMQLGNIDEATKAYEQALKLDPKNNDAKGNLALAKQIKQQQKQQQGDKGKDSQDQQDSQSQQDS</sequence>
<dbReference type="Proteomes" id="UP000182660">
    <property type="component" value="Unassembled WGS sequence"/>
</dbReference>
<keyword evidence="1" id="KW-0802">TPR repeat</keyword>
<dbReference type="SMART" id="SM00327">
    <property type="entry name" value="VWA"/>
    <property type="match status" value="1"/>
</dbReference>
<name>A0ABY1HD80_9GAMM</name>
<keyword evidence="3" id="KW-1133">Transmembrane helix</keyword>
<gene>
    <name evidence="5" type="ORF">MT2528_0951</name>
</gene>
<feature type="transmembrane region" description="Helical" evidence="3">
    <location>
        <begin position="6"/>
        <end position="25"/>
    </location>
</feature>
<dbReference type="Pfam" id="PF13519">
    <property type="entry name" value="VWA_2"/>
    <property type="match status" value="1"/>
</dbReference>
<dbReference type="InterPro" id="IPR050768">
    <property type="entry name" value="UPF0353/GerABKA_families"/>
</dbReference>
<dbReference type="Gene3D" id="3.40.50.410">
    <property type="entry name" value="von Willebrand factor, type A domain"/>
    <property type="match status" value="1"/>
</dbReference>
<feature type="non-terminal residue" evidence="5">
    <location>
        <position position="473"/>
    </location>
</feature>
<evidence type="ECO:0000313" key="5">
    <source>
        <dbReference type="EMBL" id="SGY86002.1"/>
    </source>
</evidence>
<evidence type="ECO:0000256" key="1">
    <source>
        <dbReference type="PROSITE-ProRule" id="PRU00339"/>
    </source>
</evidence>
<keyword evidence="3" id="KW-0812">Transmembrane</keyword>
<evidence type="ECO:0000256" key="3">
    <source>
        <dbReference type="SAM" id="Phobius"/>
    </source>
</evidence>
<dbReference type="InterPro" id="IPR036465">
    <property type="entry name" value="vWFA_dom_sf"/>
</dbReference>
<accession>A0ABY1HD80</accession>
<dbReference type="PANTHER" id="PTHR22550:SF14">
    <property type="entry name" value="VWFA DOMAIN-CONTAINING PROTEIN"/>
    <property type="match status" value="1"/>
</dbReference>
<reference evidence="5 6" key="1">
    <citation type="submission" date="2016-11" db="EMBL/GenBank/DDBJ databases">
        <authorList>
            <person name="Klemetsen T."/>
        </authorList>
    </citation>
    <scope>NUCLEOTIDE SEQUENCE [LARGE SCALE GENOMIC DNA]</scope>
    <source>
        <strain evidence="5">MT 2528</strain>
    </source>
</reference>
<feature type="compositionally biased region" description="Low complexity" evidence="2">
    <location>
        <begin position="444"/>
        <end position="453"/>
    </location>
</feature>
<comment type="caution">
    <text evidence="5">The sequence shown here is derived from an EMBL/GenBank/DDBJ whole genome shotgun (WGS) entry which is preliminary data.</text>
</comment>
<feature type="region of interest" description="Disordered" evidence="2">
    <location>
        <begin position="431"/>
        <end position="473"/>
    </location>
</feature>
<organism evidence="5 6">
    <name type="scientific">Moritella viscosa</name>
    <dbReference type="NCBI Taxonomy" id="80854"/>
    <lineage>
        <taxon>Bacteria</taxon>
        <taxon>Pseudomonadati</taxon>
        <taxon>Pseudomonadota</taxon>
        <taxon>Gammaproteobacteria</taxon>
        <taxon>Alteromonadales</taxon>
        <taxon>Moritellaceae</taxon>
        <taxon>Moritella</taxon>
    </lineage>
</organism>
<proteinExistence type="predicted"/>
<feature type="transmembrane region" description="Helical" evidence="3">
    <location>
        <begin position="59"/>
        <end position="81"/>
    </location>
</feature>
<evidence type="ECO:0000313" key="6">
    <source>
        <dbReference type="Proteomes" id="UP000182660"/>
    </source>
</evidence>
<feature type="repeat" description="TPR" evidence="1">
    <location>
        <begin position="400"/>
        <end position="433"/>
    </location>
</feature>
<dbReference type="InterPro" id="IPR002035">
    <property type="entry name" value="VWF_A"/>
</dbReference>
<evidence type="ECO:0000256" key="2">
    <source>
        <dbReference type="SAM" id="MobiDB-lite"/>
    </source>
</evidence>